<dbReference type="PRINTS" id="PR00146">
    <property type="entry name" value="DHPICSNTHASE"/>
</dbReference>
<dbReference type="SMART" id="SM01130">
    <property type="entry name" value="DHDPS"/>
    <property type="match status" value="1"/>
</dbReference>
<reference evidence="5" key="1">
    <citation type="submission" date="2023-07" db="EMBL/GenBank/DDBJ databases">
        <title>Conexibacter stalactiti sp. nov., isolated from stalactites in a lava cave and emended description of the genus Conexibacter.</title>
        <authorList>
            <person name="Lee S.D."/>
        </authorList>
    </citation>
    <scope>NUCLEOTIDE SEQUENCE [LARGE SCALE GENOMIC DNA]</scope>
    <source>
        <strain evidence="5">KCTC 39840</strain>
    </source>
</reference>
<dbReference type="PANTHER" id="PTHR12128:SF66">
    <property type="entry name" value="4-HYDROXY-2-OXOGLUTARATE ALDOLASE, MITOCHONDRIAL"/>
    <property type="match status" value="1"/>
</dbReference>
<dbReference type="CDD" id="cd00408">
    <property type="entry name" value="DHDPS-like"/>
    <property type="match status" value="1"/>
</dbReference>
<dbReference type="EC" id="4.1.3.3" evidence="4"/>
<dbReference type="InterPro" id="IPR013785">
    <property type="entry name" value="Aldolase_TIM"/>
</dbReference>
<evidence type="ECO:0000313" key="4">
    <source>
        <dbReference type="EMBL" id="MDW5597427.1"/>
    </source>
</evidence>
<accession>A0ABU4HXL5</accession>
<evidence type="ECO:0000256" key="1">
    <source>
        <dbReference type="ARBA" id="ARBA00007592"/>
    </source>
</evidence>
<dbReference type="EC" id="4.2.1.41" evidence="4"/>
<sequence length="307" mass="32159">MRDIDRWVGVNASMALPMTAGFAPDLVALRRYAGWLADQGVIGVTVNADTGEGAHLSLEERVAVVAAVKEEVGDEVTVVSGLIAAYTEQAVELATALRDAGADGLLMFGIPAFNGSPLPPELVVRYFDAVGEVGLPLIGFNLTPSLGGIVLAPDAIARLAGVAPLCALKEASFDAATYVASRDALRAAAPDVALLSGCDNFMHESFVLGADGALLGYAGLAAGLTREVFDADREGRYAEAQRLNRERMQPLAEVLFGLPVRNSRARIKEGLKLLGVIDEVAVRPPLLGLDDAERAALRAAMKQAGLL</sequence>
<organism evidence="4 5">
    <name type="scientific">Conexibacter stalactiti</name>
    <dbReference type="NCBI Taxonomy" id="1940611"/>
    <lineage>
        <taxon>Bacteria</taxon>
        <taxon>Bacillati</taxon>
        <taxon>Actinomycetota</taxon>
        <taxon>Thermoleophilia</taxon>
        <taxon>Solirubrobacterales</taxon>
        <taxon>Conexibacteraceae</taxon>
        <taxon>Conexibacter</taxon>
    </lineage>
</organism>
<comment type="caution">
    <text evidence="4">The sequence shown here is derived from an EMBL/GenBank/DDBJ whole genome shotgun (WGS) entry which is preliminary data.</text>
</comment>
<protein>
    <submittedName>
        <fullName evidence="4">Dihydrodipicolinate synthase family protein</fullName>
        <ecNumber evidence="4">4.1.3.3</ecNumber>
        <ecNumber evidence="4">4.2.1.41</ecNumber>
        <ecNumber evidence="4">4.3.3.7</ecNumber>
    </submittedName>
</protein>
<dbReference type="EC" id="4.3.3.7" evidence="4"/>
<dbReference type="PANTHER" id="PTHR12128">
    <property type="entry name" value="DIHYDRODIPICOLINATE SYNTHASE"/>
    <property type="match status" value="1"/>
</dbReference>
<evidence type="ECO:0000256" key="2">
    <source>
        <dbReference type="ARBA" id="ARBA00023239"/>
    </source>
</evidence>
<dbReference type="GO" id="GO:0008840">
    <property type="term" value="F:4-hydroxy-tetrahydrodipicolinate synthase activity"/>
    <property type="evidence" value="ECO:0007669"/>
    <property type="project" value="UniProtKB-EC"/>
</dbReference>
<reference evidence="4 5" key="2">
    <citation type="submission" date="2023-10" db="EMBL/GenBank/DDBJ databases">
        <authorList>
            <person name="Han X.F."/>
        </authorList>
    </citation>
    <scope>NUCLEOTIDE SEQUENCE [LARGE SCALE GENOMIC DNA]</scope>
    <source>
        <strain evidence="4 5">KCTC 39840</strain>
    </source>
</reference>
<dbReference type="SUPFAM" id="SSF51569">
    <property type="entry name" value="Aldolase"/>
    <property type="match status" value="1"/>
</dbReference>
<name>A0ABU4HXL5_9ACTN</name>
<dbReference type="GO" id="GO:0008747">
    <property type="term" value="F:N-acetylneuraminate lyase activity"/>
    <property type="evidence" value="ECO:0007669"/>
    <property type="project" value="UniProtKB-EC"/>
</dbReference>
<dbReference type="Proteomes" id="UP001284601">
    <property type="component" value="Unassembled WGS sequence"/>
</dbReference>
<evidence type="ECO:0000313" key="5">
    <source>
        <dbReference type="Proteomes" id="UP001284601"/>
    </source>
</evidence>
<gene>
    <name evidence="4" type="ORF">R7226_23970</name>
</gene>
<keyword evidence="5" id="KW-1185">Reference proteome</keyword>
<dbReference type="GO" id="GO:0047448">
    <property type="term" value="F:5-dehydro-4-deoxyglucarate dehydratase activity"/>
    <property type="evidence" value="ECO:0007669"/>
    <property type="project" value="UniProtKB-EC"/>
</dbReference>
<dbReference type="Gene3D" id="3.20.20.70">
    <property type="entry name" value="Aldolase class I"/>
    <property type="match status" value="1"/>
</dbReference>
<proteinExistence type="inferred from homology"/>
<dbReference type="InterPro" id="IPR002220">
    <property type="entry name" value="DapA-like"/>
</dbReference>
<dbReference type="EMBL" id="JAWSTH010000087">
    <property type="protein sequence ID" value="MDW5597427.1"/>
    <property type="molecule type" value="Genomic_DNA"/>
</dbReference>
<comment type="similarity">
    <text evidence="1 3">Belongs to the DapA family.</text>
</comment>
<dbReference type="PIRSF" id="PIRSF001365">
    <property type="entry name" value="DHDPS"/>
    <property type="match status" value="1"/>
</dbReference>
<keyword evidence="2 3" id="KW-0456">Lyase</keyword>
<evidence type="ECO:0000256" key="3">
    <source>
        <dbReference type="PIRNR" id="PIRNR001365"/>
    </source>
</evidence>
<dbReference type="RefSeq" id="WP_318599891.1">
    <property type="nucleotide sequence ID" value="NZ_JAWSTH010000087.1"/>
</dbReference>
<dbReference type="Pfam" id="PF00701">
    <property type="entry name" value="DHDPS"/>
    <property type="match status" value="1"/>
</dbReference>